<accession>A0A9D5CCW1</accession>
<evidence type="ECO:0000313" key="2">
    <source>
        <dbReference type="Proteomes" id="UP001085076"/>
    </source>
</evidence>
<dbReference type="AlphaFoldDB" id="A0A9D5CCW1"/>
<gene>
    <name evidence="1" type="ORF">J5N97_018548</name>
</gene>
<dbReference type="PANTHER" id="PTHR33527:SF21">
    <property type="entry name" value="OS10G0182800 PROTEIN"/>
    <property type="match status" value="1"/>
</dbReference>
<keyword evidence="2" id="KW-1185">Reference proteome</keyword>
<name>A0A9D5CCW1_9LILI</name>
<comment type="caution">
    <text evidence="1">The sequence shown here is derived from an EMBL/GenBank/DDBJ whole genome shotgun (WGS) entry which is preliminary data.</text>
</comment>
<proteinExistence type="predicted"/>
<organism evidence="1 2">
    <name type="scientific">Dioscorea zingiberensis</name>
    <dbReference type="NCBI Taxonomy" id="325984"/>
    <lineage>
        <taxon>Eukaryota</taxon>
        <taxon>Viridiplantae</taxon>
        <taxon>Streptophyta</taxon>
        <taxon>Embryophyta</taxon>
        <taxon>Tracheophyta</taxon>
        <taxon>Spermatophyta</taxon>
        <taxon>Magnoliopsida</taxon>
        <taxon>Liliopsida</taxon>
        <taxon>Dioscoreales</taxon>
        <taxon>Dioscoreaceae</taxon>
        <taxon>Dioscorea</taxon>
    </lineage>
</organism>
<reference evidence="1" key="2">
    <citation type="journal article" date="2022" name="Hortic Res">
        <title>The genome of Dioscorea zingiberensis sheds light on the biosynthesis, origin and evolution of the medicinally important diosgenin saponins.</title>
        <authorList>
            <person name="Li Y."/>
            <person name="Tan C."/>
            <person name="Li Z."/>
            <person name="Guo J."/>
            <person name="Li S."/>
            <person name="Chen X."/>
            <person name="Wang C."/>
            <person name="Dai X."/>
            <person name="Yang H."/>
            <person name="Song W."/>
            <person name="Hou L."/>
            <person name="Xu J."/>
            <person name="Tong Z."/>
            <person name="Xu A."/>
            <person name="Yuan X."/>
            <person name="Wang W."/>
            <person name="Yang Q."/>
            <person name="Chen L."/>
            <person name="Sun Z."/>
            <person name="Wang K."/>
            <person name="Pan B."/>
            <person name="Chen J."/>
            <person name="Bao Y."/>
            <person name="Liu F."/>
            <person name="Qi X."/>
            <person name="Gang D.R."/>
            <person name="Wen J."/>
            <person name="Li J."/>
        </authorList>
    </citation>
    <scope>NUCLEOTIDE SEQUENCE</scope>
    <source>
        <strain evidence="1">Dzin_1.0</strain>
    </source>
</reference>
<dbReference type="OrthoDB" id="1882251at2759"/>
<sequence length="269" mass="30923">MSTPMASIHDTLNYHKMDRRLYERVMGFGRVSTVARNIIALWMWLELIDINVVHFLKDITIPTVLLNFIKEAEAILDIIRQDSPPSDDDASVAIPLTAGFATEPFNLRFFYFNREVVVRGLTKMLDGVGTLIFNDHLSHMLNAYERAMSFAREQGMSLPTMPQELAQPYNSDIIPSPEDFRSLFITFSIGFALSREEIAGYFNEKMGECVDRVMLERRPTGTTPMYGRIVFKSQALIDILLNGERLVKFTVRGTEIWGRKYIPRIARTW</sequence>
<dbReference type="EMBL" id="JAGGNH010000005">
    <property type="protein sequence ID" value="KAJ0970589.1"/>
    <property type="molecule type" value="Genomic_DNA"/>
</dbReference>
<evidence type="ECO:0008006" key="3">
    <source>
        <dbReference type="Google" id="ProtNLM"/>
    </source>
</evidence>
<reference evidence="1" key="1">
    <citation type="submission" date="2021-03" db="EMBL/GenBank/DDBJ databases">
        <authorList>
            <person name="Li Z."/>
            <person name="Yang C."/>
        </authorList>
    </citation>
    <scope>NUCLEOTIDE SEQUENCE</scope>
    <source>
        <strain evidence="1">Dzin_1.0</strain>
        <tissue evidence="1">Leaf</tissue>
    </source>
</reference>
<dbReference type="Proteomes" id="UP001085076">
    <property type="component" value="Miscellaneous, Linkage group lg05"/>
</dbReference>
<protein>
    <recommendedName>
        <fullName evidence="3">RRM domain-containing protein</fullName>
    </recommendedName>
</protein>
<evidence type="ECO:0000313" key="1">
    <source>
        <dbReference type="EMBL" id="KAJ0970589.1"/>
    </source>
</evidence>
<dbReference type="PANTHER" id="PTHR33527">
    <property type="entry name" value="OS07G0274300 PROTEIN"/>
    <property type="match status" value="1"/>
</dbReference>